<protein>
    <submittedName>
        <fullName evidence="2">Uncharacterized protein</fullName>
    </submittedName>
</protein>
<comment type="caution">
    <text evidence="2">The sequence shown here is derived from an EMBL/GenBank/DDBJ whole genome shotgun (WGS) entry which is preliminary data.</text>
</comment>
<name>A0A0G0K5R4_9BACT</name>
<sequence length="52" mass="6052">MVQSNKISNGIRDRLFEITLFTVGIVGLFVLFTLMFAGPRFIYQKIIEYFGF</sequence>
<evidence type="ECO:0000256" key="1">
    <source>
        <dbReference type="SAM" id="Phobius"/>
    </source>
</evidence>
<evidence type="ECO:0000313" key="3">
    <source>
        <dbReference type="Proteomes" id="UP000034181"/>
    </source>
</evidence>
<keyword evidence="1" id="KW-1133">Transmembrane helix</keyword>
<dbReference type="EMBL" id="LBUZ01000040">
    <property type="protein sequence ID" value="KKQ74122.1"/>
    <property type="molecule type" value="Genomic_DNA"/>
</dbReference>
<evidence type="ECO:0000313" key="2">
    <source>
        <dbReference type="EMBL" id="KKQ74122.1"/>
    </source>
</evidence>
<proteinExistence type="predicted"/>
<keyword evidence="1" id="KW-0812">Transmembrane</keyword>
<organism evidence="2 3">
    <name type="scientific">Candidatus Woesebacteria bacterium GW2011_GWB1_38_5b</name>
    <dbReference type="NCBI Taxonomy" id="1618569"/>
    <lineage>
        <taxon>Bacteria</taxon>
        <taxon>Candidatus Woeseibacteriota</taxon>
    </lineage>
</organism>
<keyword evidence="1" id="KW-0472">Membrane</keyword>
<accession>A0A0G0K5R4</accession>
<dbReference type="AlphaFoldDB" id="A0A0G0K5R4"/>
<dbReference type="Proteomes" id="UP000034181">
    <property type="component" value="Unassembled WGS sequence"/>
</dbReference>
<reference evidence="2 3" key="1">
    <citation type="journal article" date="2015" name="Nature">
        <title>rRNA introns, odd ribosomes, and small enigmatic genomes across a large radiation of phyla.</title>
        <authorList>
            <person name="Brown C.T."/>
            <person name="Hug L.A."/>
            <person name="Thomas B.C."/>
            <person name="Sharon I."/>
            <person name="Castelle C.J."/>
            <person name="Singh A."/>
            <person name="Wilkins M.J."/>
            <person name="Williams K.H."/>
            <person name="Banfield J.F."/>
        </authorList>
    </citation>
    <scope>NUCLEOTIDE SEQUENCE [LARGE SCALE GENOMIC DNA]</scope>
</reference>
<feature type="transmembrane region" description="Helical" evidence="1">
    <location>
        <begin position="18"/>
        <end position="37"/>
    </location>
</feature>
<gene>
    <name evidence="2" type="ORF">US96_C0040G0014</name>
</gene>